<gene>
    <name evidence="7" type="ORF">I8J29_17595</name>
</gene>
<keyword evidence="1 7" id="KW-0808">Transferase</keyword>
<dbReference type="EMBL" id="JAGGDJ010000014">
    <property type="protein sequence ID" value="MBO7746026.1"/>
    <property type="molecule type" value="Genomic_DNA"/>
</dbReference>
<evidence type="ECO:0000313" key="8">
    <source>
        <dbReference type="Proteomes" id="UP000670947"/>
    </source>
</evidence>
<evidence type="ECO:0000259" key="6">
    <source>
        <dbReference type="SMART" id="SM00983"/>
    </source>
</evidence>
<organism evidence="7 8">
    <name type="scientific">Paenibacillus artemisiicola</name>
    <dbReference type="NCBI Taxonomy" id="1172618"/>
    <lineage>
        <taxon>Bacteria</taxon>
        <taxon>Bacillati</taxon>
        <taxon>Bacillota</taxon>
        <taxon>Bacilli</taxon>
        <taxon>Bacillales</taxon>
        <taxon>Paenibacillaceae</taxon>
        <taxon>Paenibacillus</taxon>
    </lineage>
</organism>
<dbReference type="InterPro" id="IPR036759">
    <property type="entry name" value="TPK_catalytic_sf"/>
</dbReference>
<protein>
    <recommendedName>
        <fullName evidence="5">Thiamine diphosphokinase</fullName>
        <ecNumber evidence="5">2.7.6.2</ecNumber>
    </recommendedName>
</protein>
<dbReference type="SUPFAM" id="SSF63862">
    <property type="entry name" value="Thiamin pyrophosphokinase, substrate-binding domain"/>
    <property type="match status" value="1"/>
</dbReference>
<evidence type="ECO:0000256" key="5">
    <source>
        <dbReference type="NCBIfam" id="TIGR01378"/>
    </source>
</evidence>
<dbReference type="CDD" id="cd07995">
    <property type="entry name" value="TPK"/>
    <property type="match status" value="1"/>
</dbReference>
<evidence type="ECO:0000256" key="2">
    <source>
        <dbReference type="ARBA" id="ARBA00022741"/>
    </source>
</evidence>
<keyword evidence="8" id="KW-1185">Reference proteome</keyword>
<sequence>MNDRRIVIVTGGRLGDWALLLIGPDDFVIGADAGALFLARRGIRPDIALGDFDSVTAGELALIRRASAETREYDPVDKDYTDTELAWRLAVAKRPKEIVLIGGIGTRFDHTLANVHLLRFAAREGVPACLADEHNRIRLVSGSLQIADEGYPYVSLLPLTETVTGITLTGFLYPLADATIEIGQSIGISNKLTGDAGTIAIKQGLLLAIESRD</sequence>
<feature type="domain" description="Thiamin pyrophosphokinase thiamin-binding" evidence="6">
    <location>
        <begin position="142"/>
        <end position="207"/>
    </location>
</feature>
<dbReference type="InterPro" id="IPR007373">
    <property type="entry name" value="Thiamin_PyroPKinase_B1-bd"/>
</dbReference>
<keyword evidence="3" id="KW-0418">Kinase</keyword>
<dbReference type="InterPro" id="IPR006282">
    <property type="entry name" value="Thi_PPkinase"/>
</dbReference>
<dbReference type="SMART" id="SM00983">
    <property type="entry name" value="TPK_B1_binding"/>
    <property type="match status" value="1"/>
</dbReference>
<evidence type="ECO:0000256" key="4">
    <source>
        <dbReference type="ARBA" id="ARBA00022840"/>
    </source>
</evidence>
<dbReference type="PANTHER" id="PTHR41299:SF1">
    <property type="entry name" value="THIAMINE PYROPHOSPHOKINASE"/>
    <property type="match status" value="1"/>
</dbReference>
<dbReference type="Pfam" id="PF04265">
    <property type="entry name" value="TPK_B1_binding"/>
    <property type="match status" value="1"/>
</dbReference>
<dbReference type="Pfam" id="PF04263">
    <property type="entry name" value="TPK_catalytic"/>
    <property type="match status" value="1"/>
</dbReference>
<evidence type="ECO:0000256" key="3">
    <source>
        <dbReference type="ARBA" id="ARBA00022777"/>
    </source>
</evidence>
<dbReference type="RefSeq" id="WP_208848836.1">
    <property type="nucleotide sequence ID" value="NZ_JAGGDJ010000014.1"/>
</dbReference>
<dbReference type="InterPro" id="IPR007371">
    <property type="entry name" value="TPK_catalytic"/>
</dbReference>
<keyword evidence="4" id="KW-0067">ATP-binding</keyword>
<accession>A0ABS3WCE9</accession>
<dbReference type="PANTHER" id="PTHR41299">
    <property type="entry name" value="THIAMINE PYROPHOSPHOKINASE"/>
    <property type="match status" value="1"/>
</dbReference>
<evidence type="ECO:0000256" key="1">
    <source>
        <dbReference type="ARBA" id="ARBA00022679"/>
    </source>
</evidence>
<proteinExistence type="predicted"/>
<dbReference type="InterPro" id="IPR053149">
    <property type="entry name" value="TPK"/>
</dbReference>
<reference evidence="7 8" key="1">
    <citation type="submission" date="2021-03" db="EMBL/GenBank/DDBJ databases">
        <title>Paenibacillus artemisicola MWE-103 whole genome sequence.</title>
        <authorList>
            <person name="Ham Y.J."/>
        </authorList>
    </citation>
    <scope>NUCLEOTIDE SEQUENCE [LARGE SCALE GENOMIC DNA]</scope>
    <source>
        <strain evidence="7 8">MWE-103</strain>
    </source>
</reference>
<dbReference type="InterPro" id="IPR036371">
    <property type="entry name" value="TPK_B1-bd_sf"/>
</dbReference>
<name>A0ABS3WCE9_9BACL</name>
<dbReference type="GO" id="GO:0004788">
    <property type="term" value="F:thiamine diphosphokinase activity"/>
    <property type="evidence" value="ECO:0007669"/>
    <property type="project" value="UniProtKB-EC"/>
</dbReference>
<dbReference type="NCBIfam" id="TIGR01378">
    <property type="entry name" value="thi_PPkinase"/>
    <property type="match status" value="1"/>
</dbReference>
<dbReference type="SUPFAM" id="SSF63999">
    <property type="entry name" value="Thiamin pyrophosphokinase, catalytic domain"/>
    <property type="match status" value="1"/>
</dbReference>
<keyword evidence="2" id="KW-0547">Nucleotide-binding</keyword>
<dbReference type="EC" id="2.7.6.2" evidence="5"/>
<comment type="caution">
    <text evidence="7">The sequence shown here is derived from an EMBL/GenBank/DDBJ whole genome shotgun (WGS) entry which is preliminary data.</text>
</comment>
<dbReference type="Gene3D" id="3.40.50.10240">
    <property type="entry name" value="Thiamin pyrophosphokinase, catalytic domain"/>
    <property type="match status" value="1"/>
</dbReference>
<dbReference type="Proteomes" id="UP000670947">
    <property type="component" value="Unassembled WGS sequence"/>
</dbReference>
<evidence type="ECO:0000313" key="7">
    <source>
        <dbReference type="EMBL" id="MBO7746026.1"/>
    </source>
</evidence>